<gene>
    <name evidence="2" type="ORF">GWK47_036818</name>
</gene>
<evidence type="ECO:0000313" key="2">
    <source>
        <dbReference type="EMBL" id="KAG0726324.1"/>
    </source>
</evidence>
<accession>A0A8J4YM69</accession>
<reference evidence="2" key="1">
    <citation type="submission" date="2020-07" db="EMBL/GenBank/DDBJ databases">
        <title>The High-quality genome of the commercially important snow crab, Chionoecetes opilio.</title>
        <authorList>
            <person name="Jeong J.-H."/>
            <person name="Ryu S."/>
        </authorList>
    </citation>
    <scope>NUCLEOTIDE SEQUENCE</scope>
    <source>
        <strain evidence="2">MADBK_172401_WGS</strain>
        <tissue evidence="2">Digestive gland</tissue>
    </source>
</reference>
<keyword evidence="3" id="KW-1185">Reference proteome</keyword>
<feature type="region of interest" description="Disordered" evidence="1">
    <location>
        <begin position="1"/>
        <end position="29"/>
    </location>
</feature>
<comment type="caution">
    <text evidence="2">The sequence shown here is derived from an EMBL/GenBank/DDBJ whole genome shotgun (WGS) entry which is preliminary data.</text>
</comment>
<dbReference type="EMBL" id="JACEEZ010004597">
    <property type="protein sequence ID" value="KAG0726324.1"/>
    <property type="molecule type" value="Genomic_DNA"/>
</dbReference>
<evidence type="ECO:0000313" key="3">
    <source>
        <dbReference type="Proteomes" id="UP000770661"/>
    </source>
</evidence>
<protein>
    <submittedName>
        <fullName evidence="2">Uncharacterized protein</fullName>
    </submittedName>
</protein>
<proteinExistence type="predicted"/>
<evidence type="ECO:0000256" key="1">
    <source>
        <dbReference type="SAM" id="MobiDB-lite"/>
    </source>
</evidence>
<dbReference type="Proteomes" id="UP000770661">
    <property type="component" value="Unassembled WGS sequence"/>
</dbReference>
<dbReference type="AlphaFoldDB" id="A0A8J4YM69"/>
<name>A0A8J4YM69_CHIOP</name>
<sequence>MTGEGQSRVKLHPKDGDGSLKGSDLPSSRMSGAGRLVMSCLREISRAWVFVRGQADLPSTTPGDDVVQCQIDVAHRVLPVTSVTGEGKGAVISVGLGLRNELENVIEIDIPQKRPEYAALRDAGVDGLLAGSVAVDHHP</sequence>
<organism evidence="2 3">
    <name type="scientific">Chionoecetes opilio</name>
    <name type="common">Atlantic snow crab</name>
    <name type="synonym">Cancer opilio</name>
    <dbReference type="NCBI Taxonomy" id="41210"/>
    <lineage>
        <taxon>Eukaryota</taxon>
        <taxon>Metazoa</taxon>
        <taxon>Ecdysozoa</taxon>
        <taxon>Arthropoda</taxon>
        <taxon>Crustacea</taxon>
        <taxon>Multicrustacea</taxon>
        <taxon>Malacostraca</taxon>
        <taxon>Eumalacostraca</taxon>
        <taxon>Eucarida</taxon>
        <taxon>Decapoda</taxon>
        <taxon>Pleocyemata</taxon>
        <taxon>Brachyura</taxon>
        <taxon>Eubrachyura</taxon>
        <taxon>Majoidea</taxon>
        <taxon>Majidae</taxon>
        <taxon>Chionoecetes</taxon>
    </lineage>
</organism>